<dbReference type="PROSITE" id="PS51459">
    <property type="entry name" value="FIDO"/>
    <property type="match status" value="1"/>
</dbReference>
<dbReference type="Proteomes" id="UP000027982">
    <property type="component" value="Chromosome"/>
</dbReference>
<dbReference type="PANTHER" id="PTHR39426">
    <property type="entry name" value="HOMOLOGY TO DEATH-ON-CURING PROTEIN OF PHAGE P1"/>
    <property type="match status" value="1"/>
</dbReference>
<accession>A0A068NQV0</accession>
<dbReference type="eggNOG" id="COG3654">
    <property type="taxonomic scope" value="Bacteria"/>
</dbReference>
<evidence type="ECO:0000313" key="3">
    <source>
        <dbReference type="Proteomes" id="UP000027982"/>
    </source>
</evidence>
<dbReference type="STRING" id="661478.OP10G_2389"/>
<reference evidence="2 3" key="1">
    <citation type="journal article" date="2014" name="PLoS ONE">
        <title>The first complete genome sequence of the class fimbriimonadia in the phylum armatimonadetes.</title>
        <authorList>
            <person name="Hu Z.Y."/>
            <person name="Wang Y.Z."/>
            <person name="Im W.T."/>
            <person name="Wang S.Y."/>
            <person name="Zhao G.P."/>
            <person name="Zheng H.J."/>
            <person name="Quan Z.X."/>
        </authorList>
    </citation>
    <scope>NUCLEOTIDE SEQUENCE [LARGE SCALE GENOMIC DNA]</scope>
    <source>
        <strain evidence="2">Gsoil 348</strain>
    </source>
</reference>
<dbReference type="RefSeq" id="WP_025225684.1">
    <property type="nucleotide sequence ID" value="NZ_CP007139.1"/>
</dbReference>
<dbReference type="HOGENOM" id="CLU_1683954_0_0_0"/>
<dbReference type="InterPro" id="IPR006440">
    <property type="entry name" value="Doc"/>
</dbReference>
<evidence type="ECO:0000259" key="1">
    <source>
        <dbReference type="PROSITE" id="PS51459"/>
    </source>
</evidence>
<dbReference type="OrthoDB" id="9802752at2"/>
<dbReference type="Pfam" id="PF02661">
    <property type="entry name" value="Fic"/>
    <property type="match status" value="1"/>
</dbReference>
<dbReference type="InterPro" id="IPR053737">
    <property type="entry name" value="Type_II_TA_Toxin"/>
</dbReference>
<organism evidence="2 3">
    <name type="scientific">Fimbriimonas ginsengisoli Gsoil 348</name>
    <dbReference type="NCBI Taxonomy" id="661478"/>
    <lineage>
        <taxon>Bacteria</taxon>
        <taxon>Bacillati</taxon>
        <taxon>Armatimonadota</taxon>
        <taxon>Fimbriimonadia</taxon>
        <taxon>Fimbriimonadales</taxon>
        <taxon>Fimbriimonadaceae</taxon>
        <taxon>Fimbriimonas</taxon>
    </lineage>
</organism>
<gene>
    <name evidence="2" type="ORF">OP10G_2389</name>
</gene>
<proteinExistence type="predicted"/>
<keyword evidence="3" id="KW-1185">Reference proteome</keyword>
<dbReference type="Gene3D" id="1.20.120.1870">
    <property type="entry name" value="Fic/DOC protein, Fido domain"/>
    <property type="match status" value="1"/>
</dbReference>
<dbReference type="InterPro" id="IPR003812">
    <property type="entry name" value="Fido"/>
</dbReference>
<feature type="domain" description="Fido" evidence="1">
    <location>
        <begin position="1"/>
        <end position="118"/>
    </location>
</feature>
<dbReference type="PANTHER" id="PTHR39426:SF1">
    <property type="entry name" value="HOMOLOGY TO DEATH-ON-CURING PROTEIN OF PHAGE P1"/>
    <property type="match status" value="1"/>
</dbReference>
<dbReference type="EMBL" id="CP007139">
    <property type="protein sequence ID" value="AIE85757.1"/>
    <property type="molecule type" value="Genomic_DNA"/>
</dbReference>
<name>A0A068NQV0_FIMGI</name>
<evidence type="ECO:0000313" key="2">
    <source>
        <dbReference type="EMBL" id="AIE85757.1"/>
    </source>
</evidence>
<dbReference type="KEGG" id="fgi:OP10G_2389"/>
<dbReference type="AlphaFoldDB" id="A0A068NQV0"/>
<sequence length="156" mass="17139">MAATLHYLTVQDVLWINLQATKKVHHFNFARLEEATFYQYAYGESKTLLPQAARFVTGFLRMHPFEAGNEATAFIAVLSFLKLNGTEIGLTDDDAVGWFDRIADKAVSARDAISRVTSPSPHGHGHPPEVREAIQAVLDDFPATIASLAERSAVAV</sequence>
<dbReference type="GO" id="GO:0016301">
    <property type="term" value="F:kinase activity"/>
    <property type="evidence" value="ECO:0007669"/>
    <property type="project" value="InterPro"/>
</dbReference>
<protein>
    <submittedName>
        <fullName evidence="2">Death-on-curing (DOC) family protein</fullName>
    </submittedName>
</protein>